<evidence type="ECO:0000256" key="6">
    <source>
        <dbReference type="ARBA" id="ARBA00023136"/>
    </source>
</evidence>
<dbReference type="InterPro" id="IPR003599">
    <property type="entry name" value="Ig_sub"/>
</dbReference>
<feature type="chain" id="PRO_5029698493" evidence="9">
    <location>
        <begin position="21"/>
        <end position="412"/>
    </location>
</feature>
<comment type="subcellular location">
    <subcellularLocation>
        <location evidence="1">Membrane</location>
        <topology evidence="1">Single-pass type I membrane protein</topology>
    </subcellularLocation>
</comment>
<dbReference type="EMBL" id="VWZO01040733">
    <property type="protein sequence ID" value="NXH23511.1"/>
    <property type="molecule type" value="Genomic_DNA"/>
</dbReference>
<dbReference type="InterPro" id="IPR013106">
    <property type="entry name" value="Ig_V-set"/>
</dbReference>
<keyword evidence="5 8" id="KW-1133">Transmembrane helix</keyword>
<reference evidence="11 12" key="1">
    <citation type="submission" date="2019-09" db="EMBL/GenBank/DDBJ databases">
        <title>Bird 10,000 Genomes (B10K) Project - Family phase.</title>
        <authorList>
            <person name="Zhang G."/>
        </authorList>
    </citation>
    <scope>NUCLEOTIDE SEQUENCE [LARGE SCALE GENOMIC DNA]</scope>
    <source>
        <strain evidence="11">B10K-DU-001-16</strain>
        <tissue evidence="11">Muscle</tissue>
    </source>
</reference>
<name>A0A7K9IBN0_9PICI</name>
<evidence type="ECO:0000256" key="8">
    <source>
        <dbReference type="SAM" id="Phobius"/>
    </source>
</evidence>
<feature type="signal peptide" evidence="9">
    <location>
        <begin position="1"/>
        <end position="20"/>
    </location>
</feature>
<proteinExistence type="inferred from homology"/>
<gene>
    <name evidence="11" type="primary">Fam187a</name>
    <name evidence="11" type="ORF">BUCCAP_R14710</name>
</gene>
<feature type="transmembrane region" description="Helical" evidence="8">
    <location>
        <begin position="378"/>
        <end position="407"/>
    </location>
</feature>
<dbReference type="PANTHER" id="PTHR32178">
    <property type="entry name" value="FAM187"/>
    <property type="match status" value="1"/>
</dbReference>
<comment type="caution">
    <text evidence="11">The sequence shown here is derived from an EMBL/GenBank/DDBJ whole genome shotgun (WGS) entry which is preliminary data.</text>
</comment>
<dbReference type="InterPro" id="IPR007110">
    <property type="entry name" value="Ig-like_dom"/>
</dbReference>
<dbReference type="InterPro" id="IPR039311">
    <property type="entry name" value="FAM187A/B"/>
</dbReference>
<comment type="similarity">
    <text evidence="2">Belongs to the FAM187 family.</text>
</comment>
<evidence type="ECO:0000256" key="5">
    <source>
        <dbReference type="ARBA" id="ARBA00022989"/>
    </source>
</evidence>
<dbReference type="InterPro" id="IPR013783">
    <property type="entry name" value="Ig-like_fold"/>
</dbReference>
<evidence type="ECO:0000256" key="9">
    <source>
        <dbReference type="SAM" id="SignalP"/>
    </source>
</evidence>
<evidence type="ECO:0000259" key="10">
    <source>
        <dbReference type="PROSITE" id="PS50835"/>
    </source>
</evidence>
<sequence>METRLLGATVLLCLLGALHAFAGEEKDALEGLACPAFLMFDNTAYLAEMTLELPCYCKPEEVSSVVWYFQHKLESEKMAVLTDFAGTVLVDSSHIHTGSSMWQRFSIRTFSLIIFRARQSDSGHYLCGTEQGDFFYGYDVDVQPTKDMRVTFVDREQHVQEDYEEKLFSLFSSFWAWSRCDRCGVRGEQRRIGLCYVQSPQLHPRYRTALPNVTSCGSKAVPTHFTQLDRLRQPEVAIRSCLSPCPKKKAPEAGVQAISNVITKLGQKWWQTAIPTQYHRQPVGSSLVIACPGARPEHAVAWDKDSVRLYRSSFLLGINKSMRIFIDHGNHLHIRQLHSSDRGTYLCWREGQMVAAFRLTVPQPPQRRRSFHEPETIYAVRLMGISSVLLAIAFSTIQLCCCCWSLCRRPAR</sequence>
<dbReference type="Gene3D" id="2.60.40.10">
    <property type="entry name" value="Immunoglobulins"/>
    <property type="match status" value="2"/>
</dbReference>
<evidence type="ECO:0000256" key="4">
    <source>
        <dbReference type="ARBA" id="ARBA00022729"/>
    </source>
</evidence>
<accession>A0A7K9IBN0</accession>
<keyword evidence="4 9" id="KW-0732">Signal</keyword>
<dbReference type="OrthoDB" id="9899560at2759"/>
<dbReference type="InterPro" id="IPR036179">
    <property type="entry name" value="Ig-like_dom_sf"/>
</dbReference>
<keyword evidence="3 8" id="KW-0812">Transmembrane</keyword>
<dbReference type="PROSITE" id="PS50835">
    <property type="entry name" value="IG_LIKE"/>
    <property type="match status" value="1"/>
</dbReference>
<feature type="non-terminal residue" evidence="11">
    <location>
        <position position="412"/>
    </location>
</feature>
<dbReference type="Proteomes" id="UP000534107">
    <property type="component" value="Unassembled WGS sequence"/>
</dbReference>
<keyword evidence="12" id="KW-1185">Reference proteome</keyword>
<dbReference type="Pfam" id="PF07686">
    <property type="entry name" value="V-set"/>
    <property type="match status" value="1"/>
</dbReference>
<evidence type="ECO:0000256" key="7">
    <source>
        <dbReference type="ARBA" id="ARBA00023180"/>
    </source>
</evidence>
<evidence type="ECO:0000313" key="11">
    <source>
        <dbReference type="EMBL" id="NXH23511.1"/>
    </source>
</evidence>
<dbReference type="PANTHER" id="PTHR32178:SF7">
    <property type="entry name" value="IG-LIKE V-TYPE DOMAIN-CONTAINING PROTEIN FAM187A"/>
    <property type="match status" value="1"/>
</dbReference>
<keyword evidence="7" id="KW-0325">Glycoprotein</keyword>
<evidence type="ECO:0000256" key="2">
    <source>
        <dbReference type="ARBA" id="ARBA00008727"/>
    </source>
</evidence>
<keyword evidence="6 8" id="KW-0472">Membrane</keyword>
<dbReference type="AlphaFoldDB" id="A0A7K9IBN0"/>
<evidence type="ECO:0000256" key="1">
    <source>
        <dbReference type="ARBA" id="ARBA00004479"/>
    </source>
</evidence>
<feature type="domain" description="Ig-like" evidence="10">
    <location>
        <begin position="284"/>
        <end position="347"/>
    </location>
</feature>
<evidence type="ECO:0000313" key="12">
    <source>
        <dbReference type="Proteomes" id="UP000534107"/>
    </source>
</evidence>
<dbReference type="GO" id="GO:0016020">
    <property type="term" value="C:membrane"/>
    <property type="evidence" value="ECO:0007669"/>
    <property type="project" value="UniProtKB-SubCell"/>
</dbReference>
<dbReference type="SUPFAM" id="SSF48726">
    <property type="entry name" value="Immunoglobulin"/>
    <property type="match status" value="2"/>
</dbReference>
<organism evidence="11 12">
    <name type="scientific">Bucco capensis</name>
    <name type="common">collared puffbird</name>
    <dbReference type="NCBI Taxonomy" id="135168"/>
    <lineage>
        <taxon>Eukaryota</taxon>
        <taxon>Metazoa</taxon>
        <taxon>Chordata</taxon>
        <taxon>Craniata</taxon>
        <taxon>Vertebrata</taxon>
        <taxon>Euteleostomi</taxon>
        <taxon>Archelosauria</taxon>
        <taxon>Archosauria</taxon>
        <taxon>Dinosauria</taxon>
        <taxon>Saurischia</taxon>
        <taxon>Theropoda</taxon>
        <taxon>Coelurosauria</taxon>
        <taxon>Aves</taxon>
        <taxon>Neognathae</taxon>
        <taxon>Neoaves</taxon>
        <taxon>Telluraves</taxon>
        <taxon>Coraciimorphae</taxon>
        <taxon>Piciformes</taxon>
        <taxon>Bucconidae</taxon>
        <taxon>Bucco</taxon>
    </lineage>
</organism>
<feature type="non-terminal residue" evidence="11">
    <location>
        <position position="1"/>
    </location>
</feature>
<evidence type="ECO:0000256" key="3">
    <source>
        <dbReference type="ARBA" id="ARBA00022692"/>
    </source>
</evidence>
<dbReference type="SMART" id="SM00409">
    <property type="entry name" value="IG"/>
    <property type="match status" value="2"/>
</dbReference>
<protein>
    <submittedName>
        <fullName evidence="11">F187A protein</fullName>
    </submittedName>
</protein>